<sequence>MRVIARMTHKGQEPIPLVPRREANPLGALIGLLPLVTP</sequence>
<gene>
    <name evidence="1" type="ORF">HNQ10_000375</name>
</gene>
<proteinExistence type="predicted"/>
<reference evidence="1 2" key="1">
    <citation type="submission" date="2020-08" db="EMBL/GenBank/DDBJ databases">
        <title>Genomic Encyclopedia of Type Strains, Phase IV (KMG-IV): sequencing the most valuable type-strain genomes for metagenomic binning, comparative biology and taxonomic classification.</title>
        <authorList>
            <person name="Goeker M."/>
        </authorList>
    </citation>
    <scope>NUCLEOTIDE SEQUENCE [LARGE SCALE GENOMIC DNA]</scope>
    <source>
        <strain evidence="1 2">DSM 105434</strain>
    </source>
</reference>
<keyword evidence="2" id="KW-1185">Reference proteome</keyword>
<comment type="caution">
    <text evidence="1">The sequence shown here is derived from an EMBL/GenBank/DDBJ whole genome shotgun (WGS) entry which is preliminary data.</text>
</comment>
<organism evidence="1 2">
    <name type="scientific">Deinococcus metallilatus</name>
    <dbReference type="NCBI Taxonomy" id="1211322"/>
    <lineage>
        <taxon>Bacteria</taxon>
        <taxon>Thermotogati</taxon>
        <taxon>Deinococcota</taxon>
        <taxon>Deinococci</taxon>
        <taxon>Deinococcales</taxon>
        <taxon>Deinococcaceae</taxon>
        <taxon>Deinococcus</taxon>
    </lineage>
</organism>
<protein>
    <submittedName>
        <fullName evidence="1">Uncharacterized protein</fullName>
    </submittedName>
</protein>
<evidence type="ECO:0000313" key="1">
    <source>
        <dbReference type="EMBL" id="MBB5293562.1"/>
    </source>
</evidence>
<evidence type="ECO:0000313" key="2">
    <source>
        <dbReference type="Proteomes" id="UP000536909"/>
    </source>
</evidence>
<accession>A0ABR6MRJ2</accession>
<dbReference type="Proteomes" id="UP000536909">
    <property type="component" value="Unassembled WGS sequence"/>
</dbReference>
<dbReference type="EMBL" id="JACHFV010000001">
    <property type="protein sequence ID" value="MBB5293562.1"/>
    <property type="molecule type" value="Genomic_DNA"/>
</dbReference>
<name>A0ABR6MRJ2_9DEIO</name>